<sequence length="138" mass="15647">MNIIFIIQKVIFGKLQKSIFLGIYMKISIILSLICLFTYGCGSVRNFEKGENLLAWVGLPISEVLRHPKFGIPDIEKSVGNERIITYNQNFAFENNNTLSIFCSRSFVYGVDLKINKVILEGSCQNNDSYLPNSSKIK</sequence>
<name>A0A369L176_9BACT</name>
<reference evidence="2" key="1">
    <citation type="submission" date="2018-04" db="EMBL/GenBank/DDBJ databases">
        <title>Draft genome sequence of the Candidatus Spirobacillus cienkowskii, a pathogen of freshwater Daphnia species, reconstructed from hemolymph metagenomic reads.</title>
        <authorList>
            <person name="Bresciani L."/>
            <person name="Lemos L.N."/>
            <person name="Wale N."/>
            <person name="Lin J.Y."/>
            <person name="Fernandes G.R."/>
            <person name="Duffy M.A."/>
            <person name="Rodrigues J.M."/>
        </authorList>
    </citation>
    <scope>NUCLEOTIDE SEQUENCE [LARGE SCALE GENOMIC DNA]</scope>
    <source>
        <strain evidence="2">Binning01</strain>
    </source>
</reference>
<accession>A0A369L176</accession>
<keyword evidence="1" id="KW-0812">Transmembrane</keyword>
<evidence type="ECO:0000256" key="1">
    <source>
        <dbReference type="SAM" id="Phobius"/>
    </source>
</evidence>
<keyword evidence="3" id="KW-1185">Reference proteome</keyword>
<proteinExistence type="predicted"/>
<gene>
    <name evidence="2" type="ORF">DCC88_00995</name>
</gene>
<evidence type="ECO:0000313" key="3">
    <source>
        <dbReference type="Proteomes" id="UP000253934"/>
    </source>
</evidence>
<dbReference type="Proteomes" id="UP000253934">
    <property type="component" value="Unassembled WGS sequence"/>
</dbReference>
<keyword evidence="1" id="KW-0472">Membrane</keyword>
<evidence type="ECO:0000313" key="2">
    <source>
        <dbReference type="EMBL" id="RDB37236.1"/>
    </source>
</evidence>
<protein>
    <submittedName>
        <fullName evidence="2">Uncharacterized protein</fullName>
    </submittedName>
</protein>
<comment type="caution">
    <text evidence="2">The sequence shown here is derived from an EMBL/GenBank/DDBJ whole genome shotgun (WGS) entry which is preliminary data.</text>
</comment>
<dbReference type="EMBL" id="QOVW01000004">
    <property type="protein sequence ID" value="RDB37236.1"/>
    <property type="molecule type" value="Genomic_DNA"/>
</dbReference>
<dbReference type="AlphaFoldDB" id="A0A369L176"/>
<organism evidence="2 3">
    <name type="scientific">Spirobacillus cienkowskii</name>
    <dbReference type="NCBI Taxonomy" id="495820"/>
    <lineage>
        <taxon>Bacteria</taxon>
        <taxon>Pseudomonadati</taxon>
        <taxon>Bdellovibrionota</taxon>
        <taxon>Oligoflexia</taxon>
        <taxon>Silvanigrellales</taxon>
        <taxon>Spirobacillus</taxon>
    </lineage>
</organism>
<keyword evidence="1" id="KW-1133">Transmembrane helix</keyword>
<feature type="transmembrane region" description="Helical" evidence="1">
    <location>
        <begin position="21"/>
        <end position="39"/>
    </location>
</feature>